<dbReference type="AlphaFoldDB" id="A0A6J1IHX8"/>
<accession>A0A6J1IHX8</accession>
<dbReference type="InterPro" id="IPR010028">
    <property type="entry name" value="Acid_phosphatase_pln"/>
</dbReference>
<feature type="chain" id="PRO_5027068282" evidence="4">
    <location>
        <begin position="28"/>
        <end position="260"/>
    </location>
</feature>
<dbReference type="InterPro" id="IPR014403">
    <property type="entry name" value="APS1/VSP"/>
</dbReference>
<dbReference type="GO" id="GO:0045735">
    <property type="term" value="F:nutrient reservoir activity"/>
    <property type="evidence" value="ECO:0007669"/>
    <property type="project" value="UniProtKB-UniRule"/>
</dbReference>
<evidence type="ECO:0000313" key="6">
    <source>
        <dbReference type="RefSeq" id="XP_022974549.1"/>
    </source>
</evidence>
<dbReference type="KEGG" id="cmax:111473215"/>
<reference evidence="6" key="1">
    <citation type="submission" date="2025-08" db="UniProtKB">
        <authorList>
            <consortium name="RefSeq"/>
        </authorList>
    </citation>
    <scope>IDENTIFICATION</scope>
    <source>
        <tissue evidence="6">Young leaves</tissue>
    </source>
</reference>
<dbReference type="PIRSF" id="PIRSF002674">
    <property type="entry name" value="VSP"/>
    <property type="match status" value="1"/>
</dbReference>
<keyword evidence="5" id="KW-1185">Reference proteome</keyword>
<dbReference type="PANTHER" id="PTHR31284">
    <property type="entry name" value="ACID PHOSPHATASE-LIKE PROTEIN"/>
    <property type="match status" value="1"/>
</dbReference>
<dbReference type="PANTHER" id="PTHR31284:SF24">
    <property type="entry name" value="ACID PHOSPHATASE"/>
    <property type="match status" value="1"/>
</dbReference>
<dbReference type="RefSeq" id="XP_022974549.1">
    <property type="nucleotide sequence ID" value="XM_023118781.1"/>
</dbReference>
<evidence type="ECO:0000256" key="3">
    <source>
        <dbReference type="PIRNR" id="PIRNR002674"/>
    </source>
</evidence>
<name>A0A6J1IHX8_CUCMA</name>
<dbReference type="InterPro" id="IPR023214">
    <property type="entry name" value="HAD_sf"/>
</dbReference>
<keyword evidence="3" id="KW-0758">Storage protein</keyword>
<evidence type="ECO:0000256" key="4">
    <source>
        <dbReference type="SAM" id="SignalP"/>
    </source>
</evidence>
<dbReference type="NCBIfam" id="TIGR01675">
    <property type="entry name" value="plant-AP"/>
    <property type="match status" value="1"/>
</dbReference>
<comment type="function">
    <text evidence="3">May function as somatic storage protein during early seedling development.</text>
</comment>
<dbReference type="GO" id="GO:0003993">
    <property type="term" value="F:acid phosphatase activity"/>
    <property type="evidence" value="ECO:0007669"/>
    <property type="project" value="InterPro"/>
</dbReference>
<comment type="similarity">
    <text evidence="3">Belongs to the APS1/VSP family.</text>
</comment>
<organism evidence="5 6">
    <name type="scientific">Cucurbita maxima</name>
    <name type="common">Pumpkin</name>
    <name type="synonym">Winter squash</name>
    <dbReference type="NCBI Taxonomy" id="3661"/>
    <lineage>
        <taxon>Eukaryota</taxon>
        <taxon>Viridiplantae</taxon>
        <taxon>Streptophyta</taxon>
        <taxon>Embryophyta</taxon>
        <taxon>Tracheophyta</taxon>
        <taxon>Spermatophyta</taxon>
        <taxon>Magnoliopsida</taxon>
        <taxon>eudicotyledons</taxon>
        <taxon>Gunneridae</taxon>
        <taxon>Pentapetalae</taxon>
        <taxon>rosids</taxon>
        <taxon>fabids</taxon>
        <taxon>Cucurbitales</taxon>
        <taxon>Cucurbitaceae</taxon>
        <taxon>Cucurbiteae</taxon>
        <taxon>Cucurbita</taxon>
    </lineage>
</organism>
<dbReference type="Pfam" id="PF03767">
    <property type="entry name" value="Acid_phosphat_B"/>
    <property type="match status" value="1"/>
</dbReference>
<evidence type="ECO:0000256" key="2">
    <source>
        <dbReference type="ARBA" id="ARBA00023180"/>
    </source>
</evidence>
<dbReference type="InterPro" id="IPR005519">
    <property type="entry name" value="Acid_phosphat_B-like"/>
</dbReference>
<feature type="signal peptide" evidence="4">
    <location>
        <begin position="1"/>
        <end position="27"/>
    </location>
</feature>
<keyword evidence="1 4" id="KW-0732">Signal</keyword>
<sequence>MAMAKAKSKPVLPLFSTFFCLFMAVTAADWNIVNRRNKNGLKISLKNYCESWRLNVELHNVRYFKLVPEECVGYIGNYVTSTQYKVDSERTIEECIVYLTKGCSLKGDGTDAWIFDIDDTLISTVPYYKKIQYGGKKLNITDLEAWMSGAKAPVLGHTLRFFNLLKAKGVDIILISARREALRSATIENLVQKGYHGWSDLFFRSDEEKDVEKYKSDVRRRLVKGGYCIWGILGDQYSSLEGTPSGRRTFKLPNPMYYVA</sequence>
<keyword evidence="2" id="KW-0325">Glycoprotein</keyword>
<dbReference type="Gene3D" id="3.40.50.1000">
    <property type="entry name" value="HAD superfamily/HAD-like"/>
    <property type="match status" value="1"/>
</dbReference>
<dbReference type="GeneID" id="111473215"/>
<dbReference type="Proteomes" id="UP000504608">
    <property type="component" value="Unplaced"/>
</dbReference>
<proteinExistence type="inferred from homology"/>
<evidence type="ECO:0000313" key="5">
    <source>
        <dbReference type="Proteomes" id="UP000504608"/>
    </source>
</evidence>
<dbReference type="InterPro" id="IPR036412">
    <property type="entry name" value="HAD-like_sf"/>
</dbReference>
<dbReference type="OrthoDB" id="59415at2759"/>
<evidence type="ECO:0000256" key="1">
    <source>
        <dbReference type="ARBA" id="ARBA00022729"/>
    </source>
</evidence>
<dbReference type="SUPFAM" id="SSF56784">
    <property type="entry name" value="HAD-like"/>
    <property type="match status" value="1"/>
</dbReference>
<gene>
    <name evidence="6" type="primary">LOC111473215</name>
</gene>
<protein>
    <submittedName>
        <fullName evidence="6">Acid phosphatase 1-like</fullName>
    </submittedName>
</protein>